<proteinExistence type="predicted"/>
<dbReference type="AlphaFoldDB" id="A0A1S1RCI5"/>
<feature type="region of interest" description="Disordered" evidence="1">
    <location>
        <begin position="175"/>
        <end position="205"/>
    </location>
</feature>
<organism evidence="3 4">
    <name type="scientific">Parafrankia colletiae</name>
    <dbReference type="NCBI Taxonomy" id="573497"/>
    <lineage>
        <taxon>Bacteria</taxon>
        <taxon>Bacillati</taxon>
        <taxon>Actinomycetota</taxon>
        <taxon>Actinomycetes</taxon>
        <taxon>Frankiales</taxon>
        <taxon>Frankiaceae</taxon>
        <taxon>Parafrankia</taxon>
    </lineage>
</organism>
<evidence type="ECO:0000313" key="4">
    <source>
        <dbReference type="Proteomes" id="UP000179627"/>
    </source>
</evidence>
<keyword evidence="2" id="KW-0812">Transmembrane</keyword>
<dbReference type="EMBL" id="MBLM01000036">
    <property type="protein sequence ID" value="OHV43175.1"/>
    <property type="molecule type" value="Genomic_DNA"/>
</dbReference>
<comment type="caution">
    <text evidence="3">The sequence shown here is derived from an EMBL/GenBank/DDBJ whole genome shotgun (WGS) entry which is preliminary data.</text>
</comment>
<feature type="compositionally biased region" description="Low complexity" evidence="1">
    <location>
        <begin position="305"/>
        <end position="314"/>
    </location>
</feature>
<feature type="region of interest" description="Disordered" evidence="1">
    <location>
        <begin position="287"/>
        <end position="328"/>
    </location>
</feature>
<keyword evidence="2" id="KW-1133">Transmembrane helix</keyword>
<feature type="compositionally biased region" description="Low complexity" evidence="1">
    <location>
        <begin position="85"/>
        <end position="135"/>
    </location>
</feature>
<dbReference type="RefSeq" id="WP_071082750.1">
    <property type="nucleotide sequence ID" value="NZ_MBLM01000036.1"/>
</dbReference>
<sequence length="388" mass="38634">MTAPQAADPPRPSRQYERARSRRPLRLLDRVDDAALPVAGRVLARGADLASAARGLPGVRVRLAGEPPTDRTVVDAALPPASGTAAPPNGDAAAPPNGDAAAPPNGDAAAPPNGDAAAPPNGDVAAPAADGVADPPDSRTSTTASVVGGTLRLLVLGLVVLIIVGAVSTMLRGPDPGNSSSGIPGPGPGGAPAGPATPTTTVGPVAGDDAAGYAAAARAELESLAGAAPQADLYAVVSLAGYRTPEELHRLFATFRISEVFFRVPPDGVVLSAPVRDPVADVEAAFASAGDAAETRSRDAGEGLGTDADAGAARTGRDDQSGESQQAANQQAAALRARCACLFGVVVRAPAARLLELARGSQVRVVDPAPPGLAPPAVRFVPLEPERP</sequence>
<feature type="region of interest" description="Disordered" evidence="1">
    <location>
        <begin position="1"/>
        <end position="22"/>
    </location>
</feature>
<feature type="transmembrane region" description="Helical" evidence="2">
    <location>
        <begin position="153"/>
        <end position="171"/>
    </location>
</feature>
<protein>
    <submittedName>
        <fullName evidence="3">Uncharacterized protein</fullName>
    </submittedName>
</protein>
<evidence type="ECO:0000313" key="3">
    <source>
        <dbReference type="EMBL" id="OHV43175.1"/>
    </source>
</evidence>
<evidence type="ECO:0000256" key="1">
    <source>
        <dbReference type="SAM" id="MobiDB-lite"/>
    </source>
</evidence>
<accession>A0A1S1RCI5</accession>
<feature type="compositionally biased region" description="Low complexity" evidence="1">
    <location>
        <begin position="193"/>
        <end position="205"/>
    </location>
</feature>
<evidence type="ECO:0000256" key="2">
    <source>
        <dbReference type="SAM" id="Phobius"/>
    </source>
</evidence>
<dbReference type="OrthoDB" id="3218188at2"/>
<reference evidence="4" key="1">
    <citation type="submission" date="2016-07" db="EMBL/GenBank/DDBJ databases">
        <title>Sequence Frankia sp. strain CcI1.17.</title>
        <authorList>
            <person name="Ghodhbane-Gtari F."/>
            <person name="Swanson E."/>
            <person name="Gueddou A."/>
            <person name="Morris K."/>
            <person name="Hezbri K."/>
            <person name="Ktari A."/>
            <person name="Nouioui I."/>
            <person name="Abebe-Akele F."/>
            <person name="Simpson S."/>
            <person name="Thomas K."/>
            <person name="Gtari M."/>
            <person name="Tisa L.S."/>
            <person name="Hurst S."/>
        </authorList>
    </citation>
    <scope>NUCLEOTIDE SEQUENCE [LARGE SCALE GENOMIC DNA]</scope>
    <source>
        <strain evidence="4">Cc1.17</strain>
    </source>
</reference>
<name>A0A1S1RCI5_9ACTN</name>
<dbReference type="Proteomes" id="UP000179627">
    <property type="component" value="Unassembled WGS sequence"/>
</dbReference>
<keyword evidence="4" id="KW-1185">Reference proteome</keyword>
<gene>
    <name evidence="3" type="ORF">CC117_11205</name>
</gene>
<keyword evidence="2" id="KW-0472">Membrane</keyword>
<feature type="region of interest" description="Disordered" evidence="1">
    <location>
        <begin position="61"/>
        <end position="144"/>
    </location>
</feature>